<comment type="caution">
    <text evidence="1">The sequence shown here is derived from an EMBL/GenBank/DDBJ whole genome shotgun (WGS) entry which is preliminary data.</text>
</comment>
<dbReference type="InterPro" id="IPR038765">
    <property type="entry name" value="Papain-like_cys_pep_sf"/>
</dbReference>
<accession>A0A6A7RYN2</accession>
<feature type="non-terminal residue" evidence="1">
    <location>
        <position position="61"/>
    </location>
</feature>
<dbReference type="SUPFAM" id="SSF54001">
    <property type="entry name" value="Cysteine proteinases"/>
    <property type="match status" value="1"/>
</dbReference>
<evidence type="ECO:0000313" key="1">
    <source>
        <dbReference type="EMBL" id="MQM32499.1"/>
    </source>
</evidence>
<dbReference type="Proteomes" id="UP000342300">
    <property type="component" value="Unassembled WGS sequence"/>
</dbReference>
<dbReference type="Gene3D" id="3.90.1720.10">
    <property type="entry name" value="endopeptidase domain like (from Nostoc punctiforme)"/>
    <property type="match status" value="1"/>
</dbReference>
<evidence type="ECO:0000313" key="2">
    <source>
        <dbReference type="Proteomes" id="UP000342300"/>
    </source>
</evidence>
<protein>
    <submittedName>
        <fullName evidence="1">Uncharacterized protein</fullName>
    </submittedName>
</protein>
<sequence length="61" mass="7029">MADGLGSKAIARLPILDYDQVRDQLRTGDIVFCSGTYFFSQAIRWFTRSVWSHVGIIYRDD</sequence>
<dbReference type="AlphaFoldDB" id="A0A6A7RYN2"/>
<dbReference type="EMBL" id="PDHS01000540">
    <property type="protein sequence ID" value="MQM32499.1"/>
    <property type="molecule type" value="Genomic_DNA"/>
</dbReference>
<gene>
    <name evidence="1" type="ORF">CRU78_19210</name>
</gene>
<proteinExistence type="predicted"/>
<reference evidence="1 2" key="1">
    <citation type="submission" date="2017-09" db="EMBL/GenBank/DDBJ databases">
        <title>Metagenomic Analysis Reveals Denitrifying Candidatus Accumulibacter and Flanking Population as a Source of N2O.</title>
        <authorList>
            <person name="Gao H."/>
            <person name="Mao Y."/>
            <person name="Zhao X."/>
            <person name="Liu W.-T."/>
            <person name="Zhang T."/>
            <person name="Wells G."/>
        </authorList>
    </citation>
    <scope>NUCLEOTIDE SEQUENCE [LARGE SCALE GENOMIC DNA]</scope>
    <source>
        <strain evidence="1">CANDO_2_IC</strain>
    </source>
</reference>
<name>A0A6A7RYN2_9PROT</name>
<organism evidence="1 2">
    <name type="scientific">Candidatus Accumulibacter phosphatis</name>
    <dbReference type="NCBI Taxonomy" id="327160"/>
    <lineage>
        <taxon>Bacteria</taxon>
        <taxon>Pseudomonadati</taxon>
        <taxon>Pseudomonadota</taxon>
        <taxon>Betaproteobacteria</taxon>
        <taxon>Candidatus Accumulibacter</taxon>
    </lineage>
</organism>